<gene>
    <name evidence="11" type="ORF">OKA04_03620</name>
</gene>
<evidence type="ECO:0000256" key="10">
    <source>
        <dbReference type="SAM" id="Phobius"/>
    </source>
</evidence>
<dbReference type="Proteomes" id="UP001207930">
    <property type="component" value="Unassembled WGS sequence"/>
</dbReference>
<comment type="caution">
    <text evidence="11">The sequence shown here is derived from an EMBL/GenBank/DDBJ whole genome shotgun (WGS) entry which is preliminary data.</text>
</comment>
<keyword evidence="12" id="KW-1185">Reference proteome</keyword>
<evidence type="ECO:0000256" key="3">
    <source>
        <dbReference type="ARBA" id="ARBA00022475"/>
    </source>
</evidence>
<keyword evidence="6 10" id="KW-0472">Membrane</keyword>
<dbReference type="InterPro" id="IPR037185">
    <property type="entry name" value="EmrE-like"/>
</dbReference>
<evidence type="ECO:0000256" key="5">
    <source>
        <dbReference type="ARBA" id="ARBA00022989"/>
    </source>
</evidence>
<feature type="transmembrane region" description="Helical" evidence="10">
    <location>
        <begin position="84"/>
        <end position="101"/>
    </location>
</feature>
<keyword evidence="4 9" id="KW-0812">Transmembrane</keyword>
<dbReference type="SUPFAM" id="SSF103481">
    <property type="entry name" value="Multidrug resistance efflux transporter EmrE"/>
    <property type="match status" value="1"/>
</dbReference>
<keyword evidence="2" id="KW-0813">Transport</keyword>
<feature type="transmembrane region" description="Helical" evidence="10">
    <location>
        <begin position="34"/>
        <end position="51"/>
    </location>
</feature>
<comment type="subcellular location">
    <subcellularLocation>
        <location evidence="1 9">Cell membrane</location>
        <topology evidence="1 9">Multi-pass membrane protein</topology>
    </subcellularLocation>
</comment>
<sequence>MNSWTLLILAGLLEICWAVGLKSTHGFTKLWPSVFVGSAVIASFVLLSLAMKQLPVGTAYAVWVGIGAAGAAIVAVFIHGEAMTPARALFLGLLVVAIIGLKMTSTAH</sequence>
<reference evidence="11 12" key="1">
    <citation type="submission" date="2022-10" db="EMBL/GenBank/DDBJ databases">
        <title>Luteolibacter flavescens strain MCCC 1K03193, whole genome shotgun sequencing project.</title>
        <authorList>
            <person name="Zhao G."/>
            <person name="Shen L."/>
        </authorList>
    </citation>
    <scope>NUCLEOTIDE SEQUENCE [LARGE SCALE GENOMIC DNA]</scope>
    <source>
        <strain evidence="11 12">MCCC 1K03193</strain>
    </source>
</reference>
<comment type="similarity">
    <text evidence="7">Belongs to the drug/metabolite transporter (DMT) superfamily. Small multidrug resistance (SMR) (TC 2.A.7.1) family. Gdx/SugE subfamily.</text>
</comment>
<keyword evidence="5 10" id="KW-1133">Transmembrane helix</keyword>
<organism evidence="11 12">
    <name type="scientific">Luteolibacter flavescens</name>
    <dbReference type="NCBI Taxonomy" id="1859460"/>
    <lineage>
        <taxon>Bacteria</taxon>
        <taxon>Pseudomonadati</taxon>
        <taxon>Verrucomicrobiota</taxon>
        <taxon>Verrucomicrobiia</taxon>
        <taxon>Verrucomicrobiales</taxon>
        <taxon>Verrucomicrobiaceae</taxon>
        <taxon>Luteolibacter</taxon>
    </lineage>
</organism>
<dbReference type="InterPro" id="IPR000390">
    <property type="entry name" value="Small_drug/metabolite_transptr"/>
</dbReference>
<dbReference type="PANTHER" id="PTHR30561:SF0">
    <property type="entry name" value="GUANIDINIUM EXPORTER"/>
    <property type="match status" value="1"/>
</dbReference>
<dbReference type="InterPro" id="IPR045324">
    <property type="entry name" value="Small_multidrug_res"/>
</dbReference>
<protein>
    <recommendedName>
        <fullName evidence="8">Guanidinium exporter</fullName>
    </recommendedName>
</protein>
<evidence type="ECO:0000256" key="9">
    <source>
        <dbReference type="RuleBase" id="RU003942"/>
    </source>
</evidence>
<evidence type="ECO:0000256" key="2">
    <source>
        <dbReference type="ARBA" id="ARBA00022448"/>
    </source>
</evidence>
<evidence type="ECO:0000256" key="8">
    <source>
        <dbReference type="ARBA" id="ARBA00039168"/>
    </source>
</evidence>
<dbReference type="Pfam" id="PF00893">
    <property type="entry name" value="Multi_Drug_Res"/>
    <property type="match status" value="1"/>
</dbReference>
<feature type="transmembrane region" description="Helical" evidence="10">
    <location>
        <begin position="58"/>
        <end position="78"/>
    </location>
</feature>
<evidence type="ECO:0000313" key="11">
    <source>
        <dbReference type="EMBL" id="MCW1883802.1"/>
    </source>
</evidence>
<dbReference type="PANTHER" id="PTHR30561">
    <property type="entry name" value="SMR FAMILY PROTON-DEPENDENT DRUG EFFLUX TRANSPORTER SUGE"/>
    <property type="match status" value="1"/>
</dbReference>
<dbReference type="RefSeq" id="WP_264499764.1">
    <property type="nucleotide sequence ID" value="NZ_JAPDDS010000002.1"/>
</dbReference>
<evidence type="ECO:0000256" key="1">
    <source>
        <dbReference type="ARBA" id="ARBA00004651"/>
    </source>
</evidence>
<dbReference type="EMBL" id="JAPDDS010000002">
    <property type="protein sequence ID" value="MCW1883802.1"/>
    <property type="molecule type" value="Genomic_DNA"/>
</dbReference>
<evidence type="ECO:0000256" key="6">
    <source>
        <dbReference type="ARBA" id="ARBA00023136"/>
    </source>
</evidence>
<name>A0ABT3FJR4_9BACT</name>
<dbReference type="Gene3D" id="1.10.3730.20">
    <property type="match status" value="1"/>
</dbReference>
<proteinExistence type="inferred from homology"/>
<evidence type="ECO:0000313" key="12">
    <source>
        <dbReference type="Proteomes" id="UP001207930"/>
    </source>
</evidence>
<evidence type="ECO:0000256" key="7">
    <source>
        <dbReference type="ARBA" id="ARBA00038151"/>
    </source>
</evidence>
<evidence type="ECO:0000256" key="4">
    <source>
        <dbReference type="ARBA" id="ARBA00022692"/>
    </source>
</evidence>
<accession>A0ABT3FJR4</accession>
<keyword evidence="3" id="KW-1003">Cell membrane</keyword>